<comment type="caution">
    <text evidence="3">The sequence shown here is derived from an EMBL/GenBank/DDBJ whole genome shotgun (WGS) entry which is preliminary data.</text>
</comment>
<keyword evidence="2" id="KW-1133">Transmembrane helix</keyword>
<protein>
    <submittedName>
        <fullName evidence="3">Uncharacterized protein</fullName>
    </submittedName>
</protein>
<feature type="compositionally biased region" description="Polar residues" evidence="1">
    <location>
        <begin position="37"/>
        <end position="46"/>
    </location>
</feature>
<proteinExistence type="predicted"/>
<feature type="region of interest" description="Disordered" evidence="1">
    <location>
        <begin position="1"/>
        <end position="64"/>
    </location>
</feature>
<keyword evidence="2" id="KW-0472">Membrane</keyword>
<evidence type="ECO:0000256" key="2">
    <source>
        <dbReference type="SAM" id="Phobius"/>
    </source>
</evidence>
<name>A0ABV0S5E3_9TELE</name>
<keyword evidence="4" id="KW-1185">Reference proteome</keyword>
<organism evidence="3 4">
    <name type="scientific">Xenoophorus captivus</name>
    <dbReference type="NCBI Taxonomy" id="1517983"/>
    <lineage>
        <taxon>Eukaryota</taxon>
        <taxon>Metazoa</taxon>
        <taxon>Chordata</taxon>
        <taxon>Craniata</taxon>
        <taxon>Vertebrata</taxon>
        <taxon>Euteleostomi</taxon>
        <taxon>Actinopterygii</taxon>
        <taxon>Neopterygii</taxon>
        <taxon>Teleostei</taxon>
        <taxon>Neoteleostei</taxon>
        <taxon>Acanthomorphata</taxon>
        <taxon>Ovalentaria</taxon>
        <taxon>Atherinomorphae</taxon>
        <taxon>Cyprinodontiformes</taxon>
        <taxon>Goodeidae</taxon>
        <taxon>Xenoophorus</taxon>
    </lineage>
</organism>
<gene>
    <name evidence="3" type="ORF">XENOCAPTIV_025030</name>
</gene>
<dbReference type="EMBL" id="JAHRIN010067814">
    <property type="protein sequence ID" value="MEQ2214978.1"/>
    <property type="molecule type" value="Genomic_DNA"/>
</dbReference>
<feature type="compositionally biased region" description="Basic residues" evidence="1">
    <location>
        <begin position="47"/>
        <end position="56"/>
    </location>
</feature>
<evidence type="ECO:0000313" key="3">
    <source>
        <dbReference type="EMBL" id="MEQ2214978.1"/>
    </source>
</evidence>
<dbReference type="Proteomes" id="UP001434883">
    <property type="component" value="Unassembled WGS sequence"/>
</dbReference>
<evidence type="ECO:0000256" key="1">
    <source>
        <dbReference type="SAM" id="MobiDB-lite"/>
    </source>
</evidence>
<accession>A0ABV0S5E3</accession>
<keyword evidence="2" id="KW-0812">Transmembrane</keyword>
<reference evidence="3 4" key="1">
    <citation type="submission" date="2021-06" db="EMBL/GenBank/DDBJ databases">
        <authorList>
            <person name="Palmer J.M."/>
        </authorList>
    </citation>
    <scope>NUCLEOTIDE SEQUENCE [LARGE SCALE GENOMIC DNA]</scope>
    <source>
        <strain evidence="3 4">XC_2019</strain>
        <tissue evidence="3">Muscle</tissue>
    </source>
</reference>
<sequence length="111" mass="12210">MPSTESHFHSGVFVQSEGSEEGHHAGTKPGRGLSAAAANTNTQHQVTKTRRKKKGWGPHMTKKEADWTSIDDRDNGAILRSHSGIIANVVLFHLLFSCGLRLIFLPLFNFS</sequence>
<evidence type="ECO:0000313" key="4">
    <source>
        <dbReference type="Proteomes" id="UP001434883"/>
    </source>
</evidence>
<feature type="transmembrane region" description="Helical" evidence="2">
    <location>
        <begin position="85"/>
        <end position="108"/>
    </location>
</feature>